<organism evidence="2 3">
    <name type="scientific">Shewanella gaetbuli</name>
    <dbReference type="NCBI Taxonomy" id="220752"/>
    <lineage>
        <taxon>Bacteria</taxon>
        <taxon>Pseudomonadati</taxon>
        <taxon>Pseudomonadota</taxon>
        <taxon>Gammaproteobacteria</taxon>
        <taxon>Alteromonadales</taxon>
        <taxon>Shewanellaceae</taxon>
        <taxon>Shewanella</taxon>
    </lineage>
</organism>
<name>A0A9X1ZRV8_9GAMM</name>
<comment type="caution">
    <text evidence="2">The sequence shown here is derived from an EMBL/GenBank/DDBJ whole genome shotgun (WGS) entry which is preliminary data.</text>
</comment>
<accession>A0A9X1ZRV8</accession>
<dbReference type="Proteomes" id="UP001139333">
    <property type="component" value="Unassembled WGS sequence"/>
</dbReference>
<reference evidence="2" key="1">
    <citation type="submission" date="2022-01" db="EMBL/GenBank/DDBJ databases">
        <title>Whole genome-based taxonomy of the Shewanellaceae.</title>
        <authorList>
            <person name="Martin-Rodriguez A.J."/>
        </authorList>
    </citation>
    <scope>NUCLEOTIDE SEQUENCE</scope>
    <source>
        <strain evidence="2">DSM 16422</strain>
    </source>
</reference>
<feature type="region of interest" description="Disordered" evidence="1">
    <location>
        <begin position="159"/>
        <end position="185"/>
    </location>
</feature>
<evidence type="ECO:0000313" key="2">
    <source>
        <dbReference type="EMBL" id="MCL1142963.1"/>
    </source>
</evidence>
<evidence type="ECO:0000256" key="1">
    <source>
        <dbReference type="SAM" id="MobiDB-lite"/>
    </source>
</evidence>
<evidence type="ECO:0000313" key="3">
    <source>
        <dbReference type="Proteomes" id="UP001139333"/>
    </source>
</evidence>
<sequence length="185" mass="21166">MARLNKPFKQKPDAPYYDRGWYLFEIAKCALNVRGEPYVNMRCIGSHDGRRINSYYPFNFFIEADSPKQRDLHTNLLSGLTRALGIDELVDTDQIEQGAKVAVHFSRAGYSPLPQFHNEERFNGLLAPNKRTVDQNTTPEVEEHPVPPLDAYEFDVFGEESNPFKSDPLDSFFDESEFDPKSDAA</sequence>
<protein>
    <recommendedName>
        <fullName evidence="4">DUF669 domain-containing protein</fullName>
    </recommendedName>
</protein>
<keyword evidence="3" id="KW-1185">Reference proteome</keyword>
<dbReference type="EMBL" id="JAKIKP010000006">
    <property type="protein sequence ID" value="MCL1142963.1"/>
    <property type="molecule type" value="Genomic_DNA"/>
</dbReference>
<gene>
    <name evidence="2" type="ORF">L2672_09685</name>
</gene>
<evidence type="ECO:0008006" key="4">
    <source>
        <dbReference type="Google" id="ProtNLM"/>
    </source>
</evidence>
<dbReference type="RefSeq" id="WP_248995649.1">
    <property type="nucleotide sequence ID" value="NZ_JAKIKP010000006.1"/>
</dbReference>
<proteinExistence type="predicted"/>
<dbReference type="AlphaFoldDB" id="A0A9X1ZRV8"/>